<proteinExistence type="predicted"/>
<dbReference type="Proteomes" id="UP000824533">
    <property type="component" value="Linkage Group LG05"/>
</dbReference>
<protein>
    <submittedName>
        <fullName evidence="1">Uncharacterized protein</fullName>
    </submittedName>
</protein>
<evidence type="ECO:0000313" key="1">
    <source>
        <dbReference type="EMBL" id="KAJ0181196.1"/>
    </source>
</evidence>
<accession>A0ACC1DBC8</accession>
<gene>
    <name evidence="1" type="ORF">K1T71_003281</name>
</gene>
<evidence type="ECO:0000313" key="2">
    <source>
        <dbReference type="Proteomes" id="UP000824533"/>
    </source>
</evidence>
<sequence>MIIFLTELQKKHLSLLHQHSTQVLIDFCKLVLDYLINGKNDKKNTIAAGKLGISISDVQNLVHALVYLLVEGSKHNLSESDFKSSLALAGFTNEQQEVLVKLYNNKRVELADALFILQKREPSYQDLNWRFEVQIASRSNKEEIKPIVTMDFVTMSPKISNNSESAHNINYDITEARYHKTKVINNNINNATAACQCQNVINHVLLQCDIPNLINLRNKLEQALFESKTQHVRKVQRAL</sequence>
<keyword evidence="2" id="KW-1185">Reference proteome</keyword>
<name>A0ACC1DBC8_9NEOP</name>
<reference evidence="1 2" key="1">
    <citation type="journal article" date="2021" name="Front. Genet.">
        <title>Chromosome-Level Genome Assembly Reveals Significant Gene Expansion in the Toll and IMD Signaling Pathways of Dendrolimus kikuchii.</title>
        <authorList>
            <person name="Zhou J."/>
            <person name="Wu P."/>
            <person name="Xiong Z."/>
            <person name="Liu N."/>
            <person name="Zhao N."/>
            <person name="Ji M."/>
            <person name="Qiu Y."/>
            <person name="Yang B."/>
        </authorList>
    </citation>
    <scope>NUCLEOTIDE SEQUENCE [LARGE SCALE GENOMIC DNA]</scope>
    <source>
        <strain evidence="1">Ann1</strain>
    </source>
</reference>
<dbReference type="EMBL" id="CM034391">
    <property type="protein sequence ID" value="KAJ0181196.1"/>
    <property type="molecule type" value="Genomic_DNA"/>
</dbReference>
<comment type="caution">
    <text evidence="1">The sequence shown here is derived from an EMBL/GenBank/DDBJ whole genome shotgun (WGS) entry which is preliminary data.</text>
</comment>
<organism evidence="1 2">
    <name type="scientific">Dendrolimus kikuchii</name>
    <dbReference type="NCBI Taxonomy" id="765133"/>
    <lineage>
        <taxon>Eukaryota</taxon>
        <taxon>Metazoa</taxon>
        <taxon>Ecdysozoa</taxon>
        <taxon>Arthropoda</taxon>
        <taxon>Hexapoda</taxon>
        <taxon>Insecta</taxon>
        <taxon>Pterygota</taxon>
        <taxon>Neoptera</taxon>
        <taxon>Endopterygota</taxon>
        <taxon>Lepidoptera</taxon>
        <taxon>Glossata</taxon>
        <taxon>Ditrysia</taxon>
        <taxon>Bombycoidea</taxon>
        <taxon>Lasiocampidae</taxon>
        <taxon>Dendrolimus</taxon>
    </lineage>
</organism>